<keyword evidence="4" id="KW-1185">Reference proteome</keyword>
<comment type="similarity">
    <text evidence="1">Belongs to the GID4/VID24 family.</text>
</comment>
<evidence type="ECO:0000256" key="1">
    <source>
        <dbReference type="ARBA" id="ARBA00061469"/>
    </source>
</evidence>
<dbReference type="Pfam" id="PF09783">
    <property type="entry name" value="Vac_ImportDeg"/>
    <property type="match status" value="1"/>
</dbReference>
<comment type="caution">
    <text evidence="3">The sequence shown here is derived from an EMBL/GenBank/DDBJ whole genome shotgun (WGS) entry which is preliminary data.</text>
</comment>
<evidence type="ECO:0000313" key="3">
    <source>
        <dbReference type="EMBL" id="OZJ03440.1"/>
    </source>
</evidence>
<name>A0A261XYK3_9FUNG</name>
<accession>A0A261XYK3</accession>
<dbReference type="OrthoDB" id="62at2759"/>
<evidence type="ECO:0000256" key="2">
    <source>
        <dbReference type="SAM" id="MobiDB-lite"/>
    </source>
</evidence>
<feature type="region of interest" description="Disordered" evidence="2">
    <location>
        <begin position="163"/>
        <end position="184"/>
    </location>
</feature>
<reference evidence="3 4" key="1">
    <citation type="journal article" date="2017" name="Mycologia">
        <title>Bifiguratus adelaidae, gen. et sp. nov., a new member of Mucoromycotina in endophytic and soil-dwelling habitats.</title>
        <authorList>
            <person name="Torres-Cruz T.J."/>
            <person name="Billingsley Tobias T.L."/>
            <person name="Almatruk M."/>
            <person name="Hesse C."/>
            <person name="Kuske C.R."/>
            <person name="Desiro A."/>
            <person name="Benucci G.M."/>
            <person name="Bonito G."/>
            <person name="Stajich J.E."/>
            <person name="Dunlap C."/>
            <person name="Arnold A.E."/>
            <person name="Porras-Alfaro A."/>
        </authorList>
    </citation>
    <scope>NUCLEOTIDE SEQUENCE [LARGE SCALE GENOMIC DNA]</scope>
    <source>
        <strain evidence="3 4">AZ0501</strain>
    </source>
</reference>
<dbReference type="GO" id="GO:0045721">
    <property type="term" value="P:negative regulation of gluconeogenesis"/>
    <property type="evidence" value="ECO:0007669"/>
    <property type="project" value="TreeGrafter"/>
</dbReference>
<dbReference type="GO" id="GO:0007039">
    <property type="term" value="P:protein catabolic process in the vacuole"/>
    <property type="evidence" value="ECO:0007669"/>
    <property type="project" value="TreeGrafter"/>
</dbReference>
<organism evidence="3 4">
    <name type="scientific">Bifiguratus adelaidae</name>
    <dbReference type="NCBI Taxonomy" id="1938954"/>
    <lineage>
        <taxon>Eukaryota</taxon>
        <taxon>Fungi</taxon>
        <taxon>Fungi incertae sedis</taxon>
        <taxon>Mucoromycota</taxon>
        <taxon>Mucoromycotina</taxon>
        <taxon>Endogonomycetes</taxon>
        <taxon>Endogonales</taxon>
        <taxon>Endogonales incertae sedis</taxon>
        <taxon>Bifiguratus</taxon>
    </lineage>
</organism>
<dbReference type="Proteomes" id="UP000242875">
    <property type="component" value="Unassembled WGS sequence"/>
</dbReference>
<feature type="compositionally biased region" description="Low complexity" evidence="2">
    <location>
        <begin position="108"/>
        <end position="137"/>
    </location>
</feature>
<feature type="region of interest" description="Disordered" evidence="2">
    <location>
        <begin position="92"/>
        <end position="137"/>
    </location>
</feature>
<protein>
    <recommendedName>
        <fullName evidence="5">Vacuolar import and degradation protein-domain-containing protein</fullName>
    </recommendedName>
</protein>
<evidence type="ECO:0008006" key="5">
    <source>
        <dbReference type="Google" id="ProtNLM"/>
    </source>
</evidence>
<dbReference type="GO" id="GO:0005773">
    <property type="term" value="C:vacuole"/>
    <property type="evidence" value="ECO:0007669"/>
    <property type="project" value="GOC"/>
</dbReference>
<dbReference type="PANTHER" id="PTHR14534">
    <property type="entry name" value="VACUOLAR IMPORT AND DEGRADATION PROTEIN 24"/>
    <property type="match status" value="1"/>
</dbReference>
<proteinExistence type="inferred from homology"/>
<dbReference type="AlphaFoldDB" id="A0A261XYK3"/>
<gene>
    <name evidence="3" type="ORF">BZG36_03190</name>
</gene>
<dbReference type="InterPro" id="IPR018618">
    <property type="entry name" value="GID4/10-like"/>
</dbReference>
<sequence length="443" mass="50347">MPGIEHFSFLRPGRSFLGVQNLVNVPYDNCGSYNISSSSQRPRGGLGLQRFGRFRMRSPRHSPSVLSTTNSASNALLQQHLRTISMSPSMSLGYQHRRRHPPSPQPPTSSTSFQSSQPDFDPFSESSQPHQSNPSSPLTRLMETYAEVPTHPGIGWLSNMTRVRSESNHSPNAGARENSIGRRLGRGREEEWDVRVTIHSVDYDNGSVTGLMEALNVPATTAPVITFWEGEIIDFRNHDLWTNAYEATKDVDTRHWREFEAFWGEPALNDSCDQLAPVTQYSAMQSDMLVDKRPPEGPFVGPDQPLDRSDDDFVLRSWRGIGEALSEDQWDYTGDMQDDDQQNFDDRLRKGELGVLKAARENQFSDWLKRNYILMRWKEKCFVNVSAQESGLTIAGFYYVCLRLRDGALEGYYYDPQSTPYQRLQLKPQVDGNGYSFASYQFA</sequence>
<dbReference type="GO" id="GO:0034657">
    <property type="term" value="C:GID complex"/>
    <property type="evidence" value="ECO:0007669"/>
    <property type="project" value="TreeGrafter"/>
</dbReference>
<dbReference type="GO" id="GO:0006623">
    <property type="term" value="P:protein targeting to vacuole"/>
    <property type="evidence" value="ECO:0007669"/>
    <property type="project" value="TreeGrafter"/>
</dbReference>
<dbReference type="GO" id="GO:0043161">
    <property type="term" value="P:proteasome-mediated ubiquitin-dependent protein catabolic process"/>
    <property type="evidence" value="ECO:0007669"/>
    <property type="project" value="TreeGrafter"/>
</dbReference>
<evidence type="ECO:0000313" key="4">
    <source>
        <dbReference type="Proteomes" id="UP000242875"/>
    </source>
</evidence>
<dbReference type="EMBL" id="MVBO01000085">
    <property type="protein sequence ID" value="OZJ03440.1"/>
    <property type="molecule type" value="Genomic_DNA"/>
</dbReference>
<dbReference type="PANTHER" id="PTHR14534:SF3">
    <property type="entry name" value="GID COMPLEX SUBUNIT 4 HOMOLOG"/>
    <property type="match status" value="1"/>
</dbReference>